<comment type="caution">
    <text evidence="2">The sequence shown here is derived from an EMBL/GenBank/DDBJ whole genome shotgun (WGS) entry which is preliminary data.</text>
</comment>
<dbReference type="RefSeq" id="WP_253663396.1">
    <property type="nucleotide sequence ID" value="NZ_BAAAJQ010000003.1"/>
</dbReference>
<keyword evidence="3" id="KW-1185">Reference proteome</keyword>
<evidence type="ECO:0000313" key="2">
    <source>
        <dbReference type="EMBL" id="MCP2178499.1"/>
    </source>
</evidence>
<keyword evidence="1" id="KW-0812">Transmembrane</keyword>
<dbReference type="EMBL" id="JAMTCJ010000004">
    <property type="protein sequence ID" value="MCP2178499.1"/>
    <property type="molecule type" value="Genomic_DNA"/>
</dbReference>
<keyword evidence="1" id="KW-0472">Membrane</keyword>
<evidence type="ECO:0000256" key="1">
    <source>
        <dbReference type="SAM" id="Phobius"/>
    </source>
</evidence>
<proteinExistence type="predicted"/>
<reference evidence="2 3" key="1">
    <citation type="submission" date="2022-06" db="EMBL/GenBank/DDBJ databases">
        <title>Genomic Encyclopedia of Archaeal and Bacterial Type Strains, Phase II (KMG-II): from individual species to whole genera.</title>
        <authorList>
            <person name="Goeker M."/>
        </authorList>
    </citation>
    <scope>NUCLEOTIDE SEQUENCE [LARGE SCALE GENOMIC DNA]</scope>
    <source>
        <strain evidence="2 3">DSM 44693</strain>
    </source>
</reference>
<protein>
    <recommendedName>
        <fullName evidence="4">DUF2207 domain-containing protein</fullName>
    </recommendedName>
</protein>
<dbReference type="Proteomes" id="UP001206895">
    <property type="component" value="Unassembled WGS sequence"/>
</dbReference>
<evidence type="ECO:0008006" key="4">
    <source>
        <dbReference type="Google" id="ProtNLM"/>
    </source>
</evidence>
<organism evidence="2 3">
    <name type="scientific">Williamsia maris</name>
    <dbReference type="NCBI Taxonomy" id="72806"/>
    <lineage>
        <taxon>Bacteria</taxon>
        <taxon>Bacillati</taxon>
        <taxon>Actinomycetota</taxon>
        <taxon>Actinomycetes</taxon>
        <taxon>Mycobacteriales</taxon>
        <taxon>Nocardiaceae</taxon>
        <taxon>Williamsia</taxon>
    </lineage>
</organism>
<evidence type="ECO:0000313" key="3">
    <source>
        <dbReference type="Proteomes" id="UP001206895"/>
    </source>
</evidence>
<sequence>MWWKIALAIVVVWLFFGLIVAAVKGFVAVAVIGLLAVGAFTVVKWFGRSGESSEKLSGPPTI</sequence>
<keyword evidence="1" id="KW-1133">Transmembrane helix</keyword>
<gene>
    <name evidence="2" type="ORF">LX13_004340</name>
</gene>
<accession>A0ABT1HKT3</accession>
<feature type="transmembrane region" description="Helical" evidence="1">
    <location>
        <begin position="31"/>
        <end position="47"/>
    </location>
</feature>
<name>A0ABT1HKT3_9NOCA</name>